<feature type="transmembrane region" description="Helical" evidence="1">
    <location>
        <begin position="129"/>
        <end position="159"/>
    </location>
</feature>
<feature type="transmembrane region" description="Helical" evidence="1">
    <location>
        <begin position="225"/>
        <end position="246"/>
    </location>
</feature>
<keyword evidence="1" id="KW-0812">Transmembrane</keyword>
<feature type="transmembrane region" description="Helical" evidence="1">
    <location>
        <begin position="171"/>
        <end position="192"/>
    </location>
</feature>
<feature type="transmembrane region" description="Helical" evidence="1">
    <location>
        <begin position="94"/>
        <end position="117"/>
    </location>
</feature>
<feature type="transmembrane region" description="Helical" evidence="1">
    <location>
        <begin position="12"/>
        <end position="30"/>
    </location>
</feature>
<evidence type="ECO:0000313" key="3">
    <source>
        <dbReference type="Proteomes" id="UP000726170"/>
    </source>
</evidence>
<dbReference type="EMBL" id="JAHLQF010000002">
    <property type="protein sequence ID" value="MBU5484781.1"/>
    <property type="molecule type" value="Genomic_DNA"/>
</dbReference>
<comment type="caution">
    <text evidence="2">The sequence shown here is derived from an EMBL/GenBank/DDBJ whole genome shotgun (WGS) entry which is preliminary data.</text>
</comment>
<evidence type="ECO:0008006" key="4">
    <source>
        <dbReference type="Google" id="ProtNLM"/>
    </source>
</evidence>
<organism evidence="2 3">
    <name type="scientific">Clostridium mobile</name>
    <dbReference type="NCBI Taxonomy" id="2841512"/>
    <lineage>
        <taxon>Bacteria</taxon>
        <taxon>Bacillati</taxon>
        <taxon>Bacillota</taxon>
        <taxon>Clostridia</taxon>
        <taxon>Eubacteriales</taxon>
        <taxon>Clostridiaceae</taxon>
        <taxon>Clostridium</taxon>
    </lineage>
</organism>
<proteinExistence type="predicted"/>
<protein>
    <recommendedName>
        <fullName evidence="4">ABC transporter permease</fullName>
    </recommendedName>
</protein>
<name>A0ABS6EJC7_9CLOT</name>
<evidence type="ECO:0000256" key="1">
    <source>
        <dbReference type="SAM" id="Phobius"/>
    </source>
</evidence>
<feature type="transmembrane region" description="Helical" evidence="1">
    <location>
        <begin position="42"/>
        <end position="62"/>
    </location>
</feature>
<accession>A0ABS6EJC7</accession>
<keyword evidence="1" id="KW-1133">Transmembrane helix</keyword>
<dbReference type="RefSeq" id="WP_216439237.1">
    <property type="nucleotide sequence ID" value="NZ_JAHLQF010000002.1"/>
</dbReference>
<reference evidence="2 3" key="1">
    <citation type="submission" date="2021-06" db="EMBL/GenBank/DDBJ databases">
        <authorList>
            <person name="Sun Q."/>
            <person name="Li D."/>
        </authorList>
    </citation>
    <scope>NUCLEOTIDE SEQUENCE [LARGE SCALE GENOMIC DNA]</scope>
    <source>
        <strain evidence="2 3">MSJ-11</strain>
    </source>
</reference>
<keyword evidence="3" id="KW-1185">Reference proteome</keyword>
<dbReference type="Proteomes" id="UP000726170">
    <property type="component" value="Unassembled WGS sequence"/>
</dbReference>
<sequence>MGNLIKYEIKGYIKDVIGLILVILFFQMLLLIKGVDIFDEKALVIVFVNLIAFGSAVITLIWNIKLFSKDIYEDTSYLIYTIPKSTNVILGSKFIASFIQFAIVFLVNSFFVLNYFNITFNIFEYIREIPAYLILLFIVNSIAGYLSFLAVIYFSITLGKVATKKIKVGKVAAWIIFLITSIVLNYIQAFIIKHLPDALVNNIKNITMYEKGSVHITYGLANANIISIILSTIIFIILFFVTSYLLREKLDL</sequence>
<gene>
    <name evidence="2" type="ORF">KQI86_10585</name>
</gene>
<evidence type="ECO:0000313" key="2">
    <source>
        <dbReference type="EMBL" id="MBU5484781.1"/>
    </source>
</evidence>
<keyword evidence="1" id="KW-0472">Membrane</keyword>